<dbReference type="EMBL" id="WPIN01000003">
    <property type="protein sequence ID" value="MVM30605.1"/>
    <property type="molecule type" value="Genomic_DNA"/>
</dbReference>
<feature type="chain" id="PRO_5029527485" evidence="1">
    <location>
        <begin position="28"/>
        <end position="751"/>
    </location>
</feature>
<dbReference type="Pfam" id="PF13585">
    <property type="entry name" value="CHU_C"/>
    <property type="match status" value="1"/>
</dbReference>
<evidence type="ECO:0000256" key="1">
    <source>
        <dbReference type="SAM" id="SignalP"/>
    </source>
</evidence>
<evidence type="ECO:0000313" key="2">
    <source>
        <dbReference type="EMBL" id="MVM30605.1"/>
    </source>
</evidence>
<proteinExistence type="predicted"/>
<comment type="caution">
    <text evidence="2">The sequence shown here is derived from an EMBL/GenBank/DDBJ whole genome shotgun (WGS) entry which is preliminary data.</text>
</comment>
<dbReference type="Proteomes" id="UP000436006">
    <property type="component" value="Unassembled WGS sequence"/>
</dbReference>
<dbReference type="NCBIfam" id="TIGR04131">
    <property type="entry name" value="Bac_Flav_CTERM"/>
    <property type="match status" value="1"/>
</dbReference>
<keyword evidence="3" id="KW-1185">Reference proteome</keyword>
<name>A0A7K1SA16_9BACT</name>
<accession>A0A7K1SA16</accession>
<feature type="signal peptide" evidence="1">
    <location>
        <begin position="1"/>
        <end position="27"/>
    </location>
</feature>
<evidence type="ECO:0000313" key="3">
    <source>
        <dbReference type="Proteomes" id="UP000436006"/>
    </source>
</evidence>
<gene>
    <name evidence="2" type="ORF">GO755_11225</name>
</gene>
<dbReference type="InterPro" id="IPR026341">
    <property type="entry name" value="T9SS_type_B"/>
</dbReference>
<sequence length="751" mass="81779">MSNLYQTLWKFLLVTGLLLVMSHFAQATHIVGGELELRYLGAQSFYSHRINLNLYFDAVNGNPSANDAVVTVGVFAKRTNKFIGYVALTRISGDQVPYTRPLCAVANLSTILIRYSTDLTLDPNIFNDSGGYYMSWERCCRNGTIVNINNPGAAGSVFYLEFPAVTNGQVSVTNSSPVFTVPKGDYACIGQPFTLDFSAKDADGDSLTYTLVTPYNGYSTAVVPDPGALNQNTPPVFYSGPYTTVQWSNGISTANEIPGTAPLRVDSRTGLLSVTPDRAGLFVFSVEVGEYRNKKLIGVVRRDFQVLVVDCPKNNPPTLLFRPDGQKAFYKQGSVVTIAEQDTNCLNLYITDIDPNQRIFITNMSGSLPNLTLSPNVLLTHTSSDTLQAKFCFGRCVGADGKPFTLILRATDDGCPQGLSDTISIRLNIIPTLNHKPVASTDLSNGQGKVTVGSSLTFTAFGNDTDNDNITIQAVGRGFALSQAGMTFGSASGLGKVSQPFLWKPTCAQAMQSEYIVDFIVTDTRCNQNLQDTVTVRLAAIGLPSQPPSVRTTLTQPVVELIVSPSDSIGRTQFDVLGNDPDRDTIRLTGTGRGFDVKAAGMNFTDKSGLPTLQSAFSWKPTCELMAGKADATFIVDFVVDDHSCQPNHTDVTTVTFHVKNPSVNSDIKVPNVFTPNGDGVNDYFAVKDMPENSCDEQFKRVDITNRWGATIFTSTDPKFRWYGNDSPVGTYYYLLLTTKRTFKGTVTLLR</sequence>
<protein>
    <submittedName>
        <fullName evidence="2">T9SS type B sorting domain-containing protein</fullName>
    </submittedName>
</protein>
<keyword evidence="1" id="KW-0732">Signal</keyword>
<organism evidence="2 3">
    <name type="scientific">Spirosoma arboris</name>
    <dbReference type="NCBI Taxonomy" id="2682092"/>
    <lineage>
        <taxon>Bacteria</taxon>
        <taxon>Pseudomonadati</taxon>
        <taxon>Bacteroidota</taxon>
        <taxon>Cytophagia</taxon>
        <taxon>Cytophagales</taxon>
        <taxon>Cytophagaceae</taxon>
        <taxon>Spirosoma</taxon>
    </lineage>
</organism>
<dbReference type="RefSeq" id="WP_157584826.1">
    <property type="nucleotide sequence ID" value="NZ_WPIN01000003.1"/>
</dbReference>
<dbReference type="AlphaFoldDB" id="A0A7K1SA16"/>
<reference evidence="2 3" key="1">
    <citation type="submission" date="2019-12" db="EMBL/GenBank/DDBJ databases">
        <title>Spirosoma sp. HMF4905 genome sequencing and assembly.</title>
        <authorList>
            <person name="Kang H."/>
            <person name="Cha I."/>
            <person name="Kim H."/>
            <person name="Joh K."/>
        </authorList>
    </citation>
    <scope>NUCLEOTIDE SEQUENCE [LARGE SCALE GENOMIC DNA]</scope>
    <source>
        <strain evidence="2 3">HMF4905</strain>
    </source>
</reference>